<dbReference type="PANTHER" id="PTHR48228">
    <property type="entry name" value="SUCCINYL-COA--D-CITRAMALATE COA-TRANSFERASE"/>
    <property type="match status" value="1"/>
</dbReference>
<reference evidence="1 2" key="1">
    <citation type="submission" date="2019-07" db="EMBL/GenBank/DDBJ databases">
        <title>Tepidimonas thermarum AA-1 draft genome.</title>
        <authorList>
            <person name="Da Costa M.S."/>
            <person name="Froufe H.J.C."/>
            <person name="Egas C."/>
            <person name="Albuquerque L."/>
        </authorList>
    </citation>
    <scope>NUCLEOTIDE SEQUENCE [LARGE SCALE GENOMIC DNA]</scope>
    <source>
        <strain evidence="1 2">AA-1</strain>
    </source>
</reference>
<dbReference type="RefSeq" id="WP_143901811.1">
    <property type="nucleotide sequence ID" value="NZ_VJOL01000016.1"/>
</dbReference>
<accession>A0A554X2S0</accession>
<name>A0A554X2S0_9BURK</name>
<keyword evidence="2" id="KW-1185">Reference proteome</keyword>
<dbReference type="InterPro" id="IPR044855">
    <property type="entry name" value="CoA-Trfase_III_dom3_sf"/>
</dbReference>
<dbReference type="Gene3D" id="3.40.50.10540">
    <property type="entry name" value="Crotonobetainyl-coa:carnitine coa-transferase, domain 1"/>
    <property type="match status" value="1"/>
</dbReference>
<keyword evidence="1" id="KW-0808">Transferase</keyword>
<dbReference type="EC" id="2.8.3.19" evidence="1"/>
<dbReference type="Proteomes" id="UP000318542">
    <property type="component" value="Unassembled WGS sequence"/>
</dbReference>
<dbReference type="OrthoDB" id="9797653at2"/>
<sequence>MATPKAAARPRPRPPRPLAGVHVVSLALNLPGPAALMRLRALGARCTQVEPPAGDPMRGYCEAAYAHMHRGVRTVTLDLKASAGQRRLQRLLAGADVLLTSFRPSALARLGLDAATVQARWPQLSLVRIVGAAGPRAEEAGHDLTYQADAGLLDGLALPPSLLADMAGALLATEAVLAALRQRDATGCGAVRDVALADAASWLALPRHWGLTAPGALLGGAHAGYRVYACADGRVAVAALEPHFARRLGEVAGLGPLTPQDCLRPATTQALADWFAARTRAELDALARTHDVPWVTLAP</sequence>
<dbReference type="PANTHER" id="PTHR48228:SF5">
    <property type="entry name" value="ALPHA-METHYLACYL-COA RACEMASE"/>
    <property type="match status" value="1"/>
</dbReference>
<dbReference type="InterPro" id="IPR023606">
    <property type="entry name" value="CoA-Trfase_III_dom_1_sf"/>
</dbReference>
<comment type="caution">
    <text evidence="1">The sequence shown here is derived from an EMBL/GenBank/DDBJ whole genome shotgun (WGS) entry which is preliminary data.</text>
</comment>
<dbReference type="AlphaFoldDB" id="A0A554X2S0"/>
<dbReference type="EMBL" id="VJOL01000016">
    <property type="protein sequence ID" value="TSE30151.1"/>
    <property type="molecule type" value="Genomic_DNA"/>
</dbReference>
<organism evidence="1 2">
    <name type="scientific">Tepidimonas thermarum</name>
    <dbReference type="NCBI Taxonomy" id="335431"/>
    <lineage>
        <taxon>Bacteria</taxon>
        <taxon>Pseudomonadati</taxon>
        <taxon>Pseudomonadota</taxon>
        <taxon>Betaproteobacteria</taxon>
        <taxon>Burkholderiales</taxon>
        <taxon>Tepidimonas</taxon>
    </lineage>
</organism>
<dbReference type="InterPro" id="IPR003673">
    <property type="entry name" value="CoA-Trfase_fam_III"/>
</dbReference>
<proteinExistence type="predicted"/>
<protein>
    <submittedName>
        <fullName evidence="1">Acetyl-CoA:oxalate CoA-transferase</fullName>
        <ecNumber evidence="1">2.8.3.19</ecNumber>
    </submittedName>
</protein>
<dbReference type="GO" id="GO:0016740">
    <property type="term" value="F:transferase activity"/>
    <property type="evidence" value="ECO:0007669"/>
    <property type="project" value="UniProtKB-KW"/>
</dbReference>
<evidence type="ECO:0000313" key="1">
    <source>
        <dbReference type="EMBL" id="TSE30151.1"/>
    </source>
</evidence>
<evidence type="ECO:0000313" key="2">
    <source>
        <dbReference type="Proteomes" id="UP000318542"/>
    </source>
</evidence>
<dbReference type="InterPro" id="IPR050509">
    <property type="entry name" value="CoA-transferase_III"/>
</dbReference>
<dbReference type="Gene3D" id="3.30.1540.10">
    <property type="entry name" value="formyl-coa transferase, domain 3"/>
    <property type="match status" value="1"/>
</dbReference>
<gene>
    <name evidence="1" type="primary">uctC_1</name>
    <name evidence="1" type="ORF">Tther_01141</name>
</gene>
<dbReference type="Pfam" id="PF02515">
    <property type="entry name" value="CoA_transf_3"/>
    <property type="match status" value="1"/>
</dbReference>
<dbReference type="SUPFAM" id="SSF89796">
    <property type="entry name" value="CoA-transferase family III (CaiB/BaiF)"/>
    <property type="match status" value="1"/>
</dbReference>